<name>A0A1F6AP35_9BACT</name>
<dbReference type="Gene3D" id="3.30.460.10">
    <property type="entry name" value="Beta Polymerase, domain 2"/>
    <property type="match status" value="1"/>
</dbReference>
<organism evidence="2 3">
    <name type="scientific">Candidatus Gottesmanbacteria bacterium RIFCSPLOWO2_01_FULL_39_12b</name>
    <dbReference type="NCBI Taxonomy" id="1798388"/>
    <lineage>
        <taxon>Bacteria</taxon>
        <taxon>Candidatus Gottesmaniibacteriota</taxon>
    </lineage>
</organism>
<dbReference type="Pfam" id="PF01909">
    <property type="entry name" value="NTP_transf_2"/>
    <property type="match status" value="1"/>
</dbReference>
<dbReference type="Proteomes" id="UP000176609">
    <property type="component" value="Unassembled WGS sequence"/>
</dbReference>
<evidence type="ECO:0000313" key="3">
    <source>
        <dbReference type="Proteomes" id="UP000176609"/>
    </source>
</evidence>
<evidence type="ECO:0000313" key="2">
    <source>
        <dbReference type="EMBL" id="OGG26428.1"/>
    </source>
</evidence>
<sequence>MAQKSILKAEPEILIKEYKKVLKKSGIPVEKMILFGSYAKGNAKSWSDLDLCVVSKTFGKDYYDEMVMLKTLASDIESMIEPHPYNPKDLNDPFDALAYEIKKTGKVV</sequence>
<dbReference type="CDD" id="cd05403">
    <property type="entry name" value="NT_KNTase_like"/>
    <property type="match status" value="1"/>
</dbReference>
<dbReference type="PANTHER" id="PTHR43449">
    <property type="entry name" value="NUCLEOTIDYLTRANSFERASE"/>
    <property type="match status" value="1"/>
</dbReference>
<gene>
    <name evidence="2" type="ORF">A2960_06135</name>
</gene>
<protein>
    <recommendedName>
        <fullName evidence="1">Polymerase nucleotidyl transferase domain-containing protein</fullName>
    </recommendedName>
</protein>
<comment type="caution">
    <text evidence="2">The sequence shown here is derived from an EMBL/GenBank/DDBJ whole genome shotgun (WGS) entry which is preliminary data.</text>
</comment>
<dbReference type="InterPro" id="IPR002934">
    <property type="entry name" value="Polymerase_NTP_transf_dom"/>
</dbReference>
<accession>A0A1F6AP35</accession>
<proteinExistence type="predicted"/>
<evidence type="ECO:0000259" key="1">
    <source>
        <dbReference type="Pfam" id="PF01909"/>
    </source>
</evidence>
<dbReference type="EMBL" id="MFJR01000009">
    <property type="protein sequence ID" value="OGG26428.1"/>
    <property type="molecule type" value="Genomic_DNA"/>
</dbReference>
<dbReference type="PANTHER" id="PTHR43449:SF1">
    <property type="entry name" value="POLYMERASE BETA NUCLEOTIDYLTRANSFERASE DOMAIN-CONTAINING PROTEIN"/>
    <property type="match status" value="1"/>
</dbReference>
<dbReference type="InterPro" id="IPR043519">
    <property type="entry name" value="NT_sf"/>
</dbReference>
<dbReference type="GO" id="GO:0016779">
    <property type="term" value="F:nucleotidyltransferase activity"/>
    <property type="evidence" value="ECO:0007669"/>
    <property type="project" value="InterPro"/>
</dbReference>
<feature type="domain" description="Polymerase nucleotidyl transferase" evidence="1">
    <location>
        <begin position="15"/>
        <end position="62"/>
    </location>
</feature>
<dbReference type="SUPFAM" id="SSF81301">
    <property type="entry name" value="Nucleotidyltransferase"/>
    <property type="match status" value="1"/>
</dbReference>
<dbReference type="AlphaFoldDB" id="A0A1F6AP35"/>
<reference evidence="2 3" key="1">
    <citation type="journal article" date="2016" name="Nat. Commun.">
        <title>Thousands of microbial genomes shed light on interconnected biogeochemical processes in an aquifer system.</title>
        <authorList>
            <person name="Anantharaman K."/>
            <person name="Brown C.T."/>
            <person name="Hug L.A."/>
            <person name="Sharon I."/>
            <person name="Castelle C.J."/>
            <person name="Probst A.J."/>
            <person name="Thomas B.C."/>
            <person name="Singh A."/>
            <person name="Wilkins M.J."/>
            <person name="Karaoz U."/>
            <person name="Brodie E.L."/>
            <person name="Williams K.H."/>
            <person name="Hubbard S.S."/>
            <person name="Banfield J.F."/>
        </authorList>
    </citation>
    <scope>NUCLEOTIDE SEQUENCE [LARGE SCALE GENOMIC DNA]</scope>
</reference>